<dbReference type="Proteomes" id="UP000275078">
    <property type="component" value="Unassembled WGS sequence"/>
</dbReference>
<keyword evidence="1" id="KW-1133">Transmembrane helix</keyword>
<keyword evidence="1" id="KW-0472">Membrane</keyword>
<proteinExistence type="predicted"/>
<evidence type="ECO:0000313" key="2">
    <source>
        <dbReference type="EMBL" id="RPA86481.1"/>
    </source>
</evidence>
<reference evidence="2 3" key="1">
    <citation type="journal article" date="2018" name="Nat. Ecol. Evol.">
        <title>Pezizomycetes genomes reveal the molecular basis of ectomycorrhizal truffle lifestyle.</title>
        <authorList>
            <person name="Murat C."/>
            <person name="Payen T."/>
            <person name="Noel B."/>
            <person name="Kuo A."/>
            <person name="Morin E."/>
            <person name="Chen J."/>
            <person name="Kohler A."/>
            <person name="Krizsan K."/>
            <person name="Balestrini R."/>
            <person name="Da Silva C."/>
            <person name="Montanini B."/>
            <person name="Hainaut M."/>
            <person name="Levati E."/>
            <person name="Barry K.W."/>
            <person name="Belfiori B."/>
            <person name="Cichocki N."/>
            <person name="Clum A."/>
            <person name="Dockter R.B."/>
            <person name="Fauchery L."/>
            <person name="Guy J."/>
            <person name="Iotti M."/>
            <person name="Le Tacon F."/>
            <person name="Lindquist E.A."/>
            <person name="Lipzen A."/>
            <person name="Malagnac F."/>
            <person name="Mello A."/>
            <person name="Molinier V."/>
            <person name="Miyauchi S."/>
            <person name="Poulain J."/>
            <person name="Riccioni C."/>
            <person name="Rubini A."/>
            <person name="Sitrit Y."/>
            <person name="Splivallo R."/>
            <person name="Traeger S."/>
            <person name="Wang M."/>
            <person name="Zifcakova L."/>
            <person name="Wipf D."/>
            <person name="Zambonelli A."/>
            <person name="Paolocci F."/>
            <person name="Nowrousian M."/>
            <person name="Ottonello S."/>
            <person name="Baldrian P."/>
            <person name="Spatafora J.W."/>
            <person name="Henrissat B."/>
            <person name="Nagy L.G."/>
            <person name="Aury J.M."/>
            <person name="Wincker P."/>
            <person name="Grigoriev I.V."/>
            <person name="Bonfante P."/>
            <person name="Martin F.M."/>
        </authorList>
    </citation>
    <scope>NUCLEOTIDE SEQUENCE [LARGE SCALE GENOMIC DNA]</scope>
    <source>
        <strain evidence="2 3">RN42</strain>
    </source>
</reference>
<sequence length="66" mass="7588">MHPAVVEEVSALVGVLVLALIMDYCKIYQQSQRPRTQSCETDRVDVVVRRRWWSFASFPGSVLIHL</sequence>
<feature type="transmembrane region" description="Helical" evidence="1">
    <location>
        <begin position="6"/>
        <end position="25"/>
    </location>
</feature>
<name>A0A3N4IQI5_ASCIM</name>
<evidence type="ECO:0000256" key="1">
    <source>
        <dbReference type="SAM" id="Phobius"/>
    </source>
</evidence>
<protein>
    <submittedName>
        <fullName evidence="2">Uncharacterized protein</fullName>
    </submittedName>
</protein>
<dbReference type="AlphaFoldDB" id="A0A3N4IQI5"/>
<organism evidence="2 3">
    <name type="scientific">Ascobolus immersus RN42</name>
    <dbReference type="NCBI Taxonomy" id="1160509"/>
    <lineage>
        <taxon>Eukaryota</taxon>
        <taxon>Fungi</taxon>
        <taxon>Dikarya</taxon>
        <taxon>Ascomycota</taxon>
        <taxon>Pezizomycotina</taxon>
        <taxon>Pezizomycetes</taxon>
        <taxon>Pezizales</taxon>
        <taxon>Ascobolaceae</taxon>
        <taxon>Ascobolus</taxon>
    </lineage>
</organism>
<keyword evidence="1" id="KW-0812">Transmembrane</keyword>
<evidence type="ECO:0000313" key="3">
    <source>
        <dbReference type="Proteomes" id="UP000275078"/>
    </source>
</evidence>
<accession>A0A3N4IQI5</accession>
<gene>
    <name evidence="2" type="ORF">BJ508DRAFT_411176</name>
</gene>
<keyword evidence="3" id="KW-1185">Reference proteome</keyword>
<dbReference type="EMBL" id="ML119649">
    <property type="protein sequence ID" value="RPA86481.1"/>
    <property type="molecule type" value="Genomic_DNA"/>
</dbReference>